<evidence type="ECO:0000313" key="2">
    <source>
        <dbReference type="EMBL" id="MEB3370067.1"/>
    </source>
</evidence>
<feature type="compositionally biased region" description="Basic and acidic residues" evidence="1">
    <location>
        <begin position="102"/>
        <end position="137"/>
    </location>
</feature>
<feature type="region of interest" description="Disordered" evidence="1">
    <location>
        <begin position="102"/>
        <end position="156"/>
    </location>
</feature>
<evidence type="ECO:0000256" key="1">
    <source>
        <dbReference type="SAM" id="MobiDB-lite"/>
    </source>
</evidence>
<reference evidence="2 3" key="1">
    <citation type="submission" date="2023-10" db="EMBL/GenBank/DDBJ databases">
        <title>Saccharopolyspora sp. nov., isolated from mangrove soil.</title>
        <authorList>
            <person name="Lu Y."/>
            <person name="Liu W."/>
        </authorList>
    </citation>
    <scope>NUCLEOTIDE SEQUENCE [LARGE SCALE GENOMIC DNA]</scope>
    <source>
        <strain evidence="2 3">S2-29</strain>
    </source>
</reference>
<dbReference type="RefSeq" id="WP_324267552.1">
    <property type="nucleotide sequence ID" value="NZ_JAWLNX010000016.1"/>
</dbReference>
<feature type="region of interest" description="Disordered" evidence="1">
    <location>
        <begin position="74"/>
        <end position="93"/>
    </location>
</feature>
<protein>
    <submittedName>
        <fullName evidence="2">Uncharacterized protein</fullName>
    </submittedName>
</protein>
<evidence type="ECO:0000313" key="3">
    <source>
        <dbReference type="Proteomes" id="UP001327093"/>
    </source>
</evidence>
<keyword evidence="3" id="KW-1185">Reference proteome</keyword>
<comment type="caution">
    <text evidence="2">The sequence shown here is derived from an EMBL/GenBank/DDBJ whole genome shotgun (WGS) entry which is preliminary data.</text>
</comment>
<name>A0ABU6AF35_9PSEU</name>
<dbReference type="EMBL" id="JAWLNX010000016">
    <property type="protein sequence ID" value="MEB3370067.1"/>
    <property type="molecule type" value="Genomic_DNA"/>
</dbReference>
<gene>
    <name evidence="2" type="ORF">R4I43_21900</name>
</gene>
<organism evidence="2 3">
    <name type="scientific">Saccharopolyspora mangrovi</name>
    <dbReference type="NCBI Taxonomy" id="3082379"/>
    <lineage>
        <taxon>Bacteria</taxon>
        <taxon>Bacillati</taxon>
        <taxon>Actinomycetota</taxon>
        <taxon>Actinomycetes</taxon>
        <taxon>Pseudonocardiales</taxon>
        <taxon>Pseudonocardiaceae</taxon>
        <taxon>Saccharopolyspora</taxon>
    </lineage>
</organism>
<proteinExistence type="predicted"/>
<feature type="region of interest" description="Disordered" evidence="1">
    <location>
        <begin position="1"/>
        <end position="21"/>
    </location>
</feature>
<accession>A0ABU6AF35</accession>
<sequence>MTTAAQQPADRPTVDPMDGHRYTADTVTAALAKQRSNGHGWHPALPWMARPEHRTLSPELGDYLQRLEAAIQTRHAETRTSHRRPTRLGLCPRPVQALREEVLETREDHRDDYVERKNDYRDEDAAHRESKDYYERYDYDDDELDQGSGFHSGTGL</sequence>
<dbReference type="Proteomes" id="UP001327093">
    <property type="component" value="Unassembled WGS sequence"/>
</dbReference>